<dbReference type="PANTHER" id="PTHR13348:SF0">
    <property type="entry name" value="RIBONUCLEASE P PROTEIN SUBUNIT P29"/>
    <property type="match status" value="1"/>
</dbReference>
<dbReference type="EMBL" id="KQ460773">
    <property type="protein sequence ID" value="KPJ12438.1"/>
    <property type="molecule type" value="Genomic_DNA"/>
</dbReference>
<dbReference type="Proteomes" id="UP000053240">
    <property type="component" value="Unassembled WGS sequence"/>
</dbReference>
<dbReference type="GO" id="GO:0006364">
    <property type="term" value="P:rRNA processing"/>
    <property type="evidence" value="ECO:0007669"/>
    <property type="project" value="TreeGrafter"/>
</dbReference>
<evidence type="ECO:0000256" key="1">
    <source>
        <dbReference type="SAM" id="MobiDB-lite"/>
    </source>
</evidence>
<dbReference type="GO" id="GO:0000172">
    <property type="term" value="C:ribonuclease MRP complex"/>
    <property type="evidence" value="ECO:0007669"/>
    <property type="project" value="InterPro"/>
</dbReference>
<dbReference type="InterPro" id="IPR016848">
    <property type="entry name" value="RNase_P/MRP_Rpp29-subunit"/>
</dbReference>
<name>A0A0N1IDD5_PAPMA</name>
<sequence>MDMADNHGESDGRAVINFLKNNIYKLDNATLEAEMKKDFLFAKKKSKDAKKKQSKKKSKTLTRKEKKALGFYDIAKNGVKYNDVLPMNNIWEGYMSELLELDKPVPESNSKGWEQFTQTLFRADFHGSILEVIRNGVDLQDFQVDDWEEMVQDRRPSPSSDAKTHFVSLRQRSNEKNKREEERTTNKNEVGNCR</sequence>
<evidence type="ECO:0000313" key="2">
    <source>
        <dbReference type="EMBL" id="KPJ12438.1"/>
    </source>
</evidence>
<feature type="region of interest" description="Disordered" evidence="1">
    <location>
        <begin position="150"/>
        <end position="194"/>
    </location>
</feature>
<dbReference type="InParanoid" id="A0A0N1IDD5"/>
<reference evidence="2 3" key="1">
    <citation type="journal article" date="2015" name="Nat. Commun.">
        <title>Outbred genome sequencing and CRISPR/Cas9 gene editing in butterflies.</title>
        <authorList>
            <person name="Li X."/>
            <person name="Fan D."/>
            <person name="Zhang W."/>
            <person name="Liu G."/>
            <person name="Zhang L."/>
            <person name="Zhao L."/>
            <person name="Fang X."/>
            <person name="Chen L."/>
            <person name="Dong Y."/>
            <person name="Chen Y."/>
            <person name="Ding Y."/>
            <person name="Zhao R."/>
            <person name="Feng M."/>
            <person name="Zhu Y."/>
            <person name="Feng Y."/>
            <person name="Jiang X."/>
            <person name="Zhu D."/>
            <person name="Xiang H."/>
            <person name="Feng X."/>
            <person name="Li S."/>
            <person name="Wang J."/>
            <person name="Zhang G."/>
            <person name="Kronforst M.R."/>
            <person name="Wang W."/>
        </authorList>
    </citation>
    <scope>NUCLEOTIDE SEQUENCE [LARGE SCALE GENOMIC DNA]</scope>
    <source>
        <strain evidence="2">Ya'a_city_454_Pm</strain>
        <tissue evidence="2">Whole body</tissue>
    </source>
</reference>
<dbReference type="STRING" id="76193.A0A0N1IDD5"/>
<feature type="compositionally biased region" description="Basic and acidic residues" evidence="1">
    <location>
        <begin position="172"/>
        <end position="186"/>
    </location>
</feature>
<dbReference type="GO" id="GO:0001682">
    <property type="term" value="P:tRNA 5'-leader removal"/>
    <property type="evidence" value="ECO:0007669"/>
    <property type="project" value="InterPro"/>
</dbReference>
<dbReference type="GO" id="GO:0030677">
    <property type="term" value="C:ribonuclease P complex"/>
    <property type="evidence" value="ECO:0007669"/>
    <property type="project" value="InterPro"/>
</dbReference>
<gene>
    <name evidence="2" type="ORF">RR48_01166</name>
</gene>
<dbReference type="GO" id="GO:0033204">
    <property type="term" value="F:ribonuclease P RNA binding"/>
    <property type="evidence" value="ECO:0007669"/>
    <property type="project" value="InterPro"/>
</dbReference>
<proteinExistence type="predicted"/>
<organism evidence="2 3">
    <name type="scientific">Papilio machaon</name>
    <name type="common">Old World swallowtail butterfly</name>
    <dbReference type="NCBI Taxonomy" id="76193"/>
    <lineage>
        <taxon>Eukaryota</taxon>
        <taxon>Metazoa</taxon>
        <taxon>Ecdysozoa</taxon>
        <taxon>Arthropoda</taxon>
        <taxon>Hexapoda</taxon>
        <taxon>Insecta</taxon>
        <taxon>Pterygota</taxon>
        <taxon>Neoptera</taxon>
        <taxon>Endopterygota</taxon>
        <taxon>Lepidoptera</taxon>
        <taxon>Glossata</taxon>
        <taxon>Ditrysia</taxon>
        <taxon>Papilionoidea</taxon>
        <taxon>Papilionidae</taxon>
        <taxon>Papilioninae</taxon>
        <taxon>Papilio</taxon>
    </lineage>
</organism>
<keyword evidence="3" id="KW-1185">Reference proteome</keyword>
<dbReference type="PANTHER" id="PTHR13348">
    <property type="entry name" value="RIBONUCLEASE P SUBUNIT P29"/>
    <property type="match status" value="1"/>
</dbReference>
<accession>A0A0N1IDD5</accession>
<dbReference type="AlphaFoldDB" id="A0A0N1IDD5"/>
<protein>
    <submittedName>
        <fullName evidence="2">Ribonuclease P protein subunit p29</fullName>
    </submittedName>
</protein>
<evidence type="ECO:0000313" key="3">
    <source>
        <dbReference type="Proteomes" id="UP000053240"/>
    </source>
</evidence>